<evidence type="ECO:0000256" key="2">
    <source>
        <dbReference type="SAM" id="SignalP"/>
    </source>
</evidence>
<dbReference type="AlphaFoldDB" id="A0A0H5P5N9"/>
<name>A0A0H5P5N9_NOCFR</name>
<reference evidence="4" key="1">
    <citation type="submission" date="2015-03" db="EMBL/GenBank/DDBJ databases">
        <authorList>
            <consortium name="Pathogen Informatics"/>
        </authorList>
    </citation>
    <scope>NUCLEOTIDE SEQUENCE [LARGE SCALE GENOMIC DNA]</scope>
    <source>
        <strain evidence="4">NCTC11134</strain>
        <plasmid evidence="4">2</plasmid>
    </source>
</reference>
<dbReference type="Proteomes" id="UP000057820">
    <property type="component" value="Plasmid 2"/>
</dbReference>
<geneLocation type="plasmid" evidence="3">
    <name>2</name>
</geneLocation>
<accession>A0A0H5P5N9</accession>
<feature type="signal peptide" evidence="2">
    <location>
        <begin position="1"/>
        <end position="29"/>
    </location>
</feature>
<proteinExistence type="predicted"/>
<keyword evidence="3" id="KW-0614">Plasmid</keyword>
<dbReference type="RefSeq" id="WP_060594545.1">
    <property type="nucleotide sequence ID" value="NZ_CP031418.1"/>
</dbReference>
<keyword evidence="2" id="KW-0732">Signal</keyword>
<evidence type="ECO:0008006" key="5">
    <source>
        <dbReference type="Google" id="ProtNLM"/>
    </source>
</evidence>
<feature type="chain" id="PRO_5041040882" description="SCP domain-containing protein" evidence="2">
    <location>
        <begin position="30"/>
        <end position="236"/>
    </location>
</feature>
<evidence type="ECO:0000313" key="3">
    <source>
        <dbReference type="EMBL" id="CRY82972.1"/>
    </source>
</evidence>
<gene>
    <name evidence="3" type="ORF">ERS450000_05251</name>
</gene>
<dbReference type="EMBL" id="LN868939">
    <property type="protein sequence ID" value="CRY82972.1"/>
    <property type="molecule type" value="Genomic_DNA"/>
</dbReference>
<dbReference type="KEGG" id="nfr:ERS450000_05251"/>
<sequence>MNGRTIARAAAAALTIGLGAAVPLAPANAVPDTAAPDSVVDAAIAQLTERAGEDATAREGVGALAKYTELVDVAQLRDIAGAWAPFAYAAPTFGCGSNGPITTIVAAATTYGNAPDQAANPEPGTLRFSATPAHSGAPLSSGLVVAWVNVNNGRSGIDALDDRTEYGLPSLSKTVASGPGTVIASMWGVIGYPGAHCVMTPTVGTFTVPDAPAPPAPAEPAPLPAPAPAAPAPAPA</sequence>
<organism evidence="3 4">
    <name type="scientific">Nocardia farcinica</name>
    <dbReference type="NCBI Taxonomy" id="37329"/>
    <lineage>
        <taxon>Bacteria</taxon>
        <taxon>Bacillati</taxon>
        <taxon>Actinomycetota</taxon>
        <taxon>Actinomycetes</taxon>
        <taxon>Mycobacteriales</taxon>
        <taxon>Nocardiaceae</taxon>
        <taxon>Nocardia</taxon>
    </lineage>
</organism>
<protein>
    <recommendedName>
        <fullName evidence="5">SCP domain-containing protein</fullName>
    </recommendedName>
</protein>
<evidence type="ECO:0000313" key="4">
    <source>
        <dbReference type="Proteomes" id="UP000057820"/>
    </source>
</evidence>
<feature type="region of interest" description="Disordered" evidence="1">
    <location>
        <begin position="210"/>
        <end position="236"/>
    </location>
</feature>
<evidence type="ECO:0000256" key="1">
    <source>
        <dbReference type="SAM" id="MobiDB-lite"/>
    </source>
</evidence>
<feature type="compositionally biased region" description="Pro residues" evidence="1">
    <location>
        <begin position="211"/>
        <end position="236"/>
    </location>
</feature>